<name>A0A146GBN2_TERSA</name>
<evidence type="ECO:0000256" key="6">
    <source>
        <dbReference type="SAM" id="MobiDB-lite"/>
    </source>
</evidence>
<comment type="subcellular location">
    <subcellularLocation>
        <location evidence="5">Cytoplasm</location>
    </subcellularLocation>
</comment>
<dbReference type="Proteomes" id="UP000076023">
    <property type="component" value="Unassembled WGS sequence"/>
</dbReference>
<feature type="compositionally biased region" description="Acidic residues" evidence="6">
    <location>
        <begin position="167"/>
        <end position="182"/>
    </location>
</feature>
<dbReference type="SUPFAM" id="SSF54364">
    <property type="entry name" value="Translation initiation factor IF3, N-terminal domain"/>
    <property type="match status" value="1"/>
</dbReference>
<evidence type="ECO:0000256" key="5">
    <source>
        <dbReference type="RuleBase" id="RU000646"/>
    </source>
</evidence>
<accession>A0A146GBN2</accession>
<comment type="subunit">
    <text evidence="5">Monomer.</text>
</comment>
<sequence>MRVINGVNNEQIGVMRLDEALRQARSMGLDLIEISPNAQPPVCRIVDFGKFRYDLAKQEKEKRHTAGKVKEVKFRVNIDEHDYLTKIRHAEEFLDKGNKVKIHLQFRGREMAHQELGMQVVKRVKEDLATMGHVDMEPKLVGKAIGMTLSPLPAAKRKRKFSKAGEVDVDNLPDDPEDGDDE</sequence>
<dbReference type="PROSITE" id="PS00938">
    <property type="entry name" value="IF3"/>
    <property type="match status" value="1"/>
</dbReference>
<dbReference type="GO" id="GO:0016020">
    <property type="term" value="C:membrane"/>
    <property type="evidence" value="ECO:0007669"/>
    <property type="project" value="TreeGrafter"/>
</dbReference>
<dbReference type="EMBL" id="BDCO01000002">
    <property type="protein sequence ID" value="GAT34214.1"/>
    <property type="molecule type" value="Genomic_DNA"/>
</dbReference>
<dbReference type="InterPro" id="IPR019813">
    <property type="entry name" value="Translation_initiation_fac3_CS"/>
</dbReference>
<dbReference type="InterPro" id="IPR036788">
    <property type="entry name" value="T_IF-3_C_sf"/>
</dbReference>
<protein>
    <recommendedName>
        <fullName evidence="4 5">Translation initiation factor IF-3</fullName>
    </recommendedName>
</protein>
<dbReference type="FunFam" id="3.30.110.10:FF:000001">
    <property type="entry name" value="Translation initiation factor IF-3"/>
    <property type="match status" value="1"/>
</dbReference>
<dbReference type="InterPro" id="IPR001288">
    <property type="entry name" value="Translation_initiation_fac_3"/>
</dbReference>
<dbReference type="InterPro" id="IPR019815">
    <property type="entry name" value="Translation_initiation_fac_3_C"/>
</dbReference>
<dbReference type="Gene3D" id="3.30.110.10">
    <property type="entry name" value="Translation initiation factor 3 (IF-3), C-terminal domain"/>
    <property type="match status" value="1"/>
</dbReference>
<keyword evidence="3 5" id="KW-0648">Protein biosynthesis</keyword>
<evidence type="ECO:0000259" key="7">
    <source>
        <dbReference type="Pfam" id="PF00707"/>
    </source>
</evidence>
<keyword evidence="10" id="KW-1185">Reference proteome</keyword>
<comment type="caution">
    <text evidence="9">The sequence shown here is derived from an EMBL/GenBank/DDBJ whole genome shotgun (WGS) entry which is preliminary data.</text>
</comment>
<organism evidence="9 10">
    <name type="scientific">Terrimicrobium sacchariphilum</name>
    <dbReference type="NCBI Taxonomy" id="690879"/>
    <lineage>
        <taxon>Bacteria</taxon>
        <taxon>Pseudomonadati</taxon>
        <taxon>Verrucomicrobiota</taxon>
        <taxon>Terrimicrobiia</taxon>
        <taxon>Terrimicrobiales</taxon>
        <taxon>Terrimicrobiaceae</taxon>
        <taxon>Terrimicrobium</taxon>
    </lineage>
</organism>
<evidence type="ECO:0000256" key="2">
    <source>
        <dbReference type="ARBA" id="ARBA00022540"/>
    </source>
</evidence>
<comment type="function">
    <text evidence="5">IF-3 binds to the 30S ribosomal subunit and shifts the equilibrium between 70S ribosomes and their 50S and 30S subunits in favor of the free subunits, thus enhancing the availability of 30S subunits on which protein synthesis initiation begins.</text>
</comment>
<dbReference type="GO" id="GO:0003743">
    <property type="term" value="F:translation initiation factor activity"/>
    <property type="evidence" value="ECO:0007669"/>
    <property type="project" value="UniProtKB-UniRule"/>
</dbReference>
<dbReference type="NCBIfam" id="TIGR00168">
    <property type="entry name" value="infC"/>
    <property type="match status" value="1"/>
</dbReference>
<feature type="region of interest" description="Disordered" evidence="6">
    <location>
        <begin position="158"/>
        <end position="182"/>
    </location>
</feature>
<evidence type="ECO:0000259" key="8">
    <source>
        <dbReference type="Pfam" id="PF05198"/>
    </source>
</evidence>
<dbReference type="SUPFAM" id="SSF55200">
    <property type="entry name" value="Translation initiation factor IF3, C-terminal domain"/>
    <property type="match status" value="1"/>
</dbReference>
<dbReference type="AlphaFoldDB" id="A0A146GBN2"/>
<dbReference type="PANTHER" id="PTHR10938:SF0">
    <property type="entry name" value="TRANSLATION INITIATION FACTOR IF-3, MITOCHONDRIAL"/>
    <property type="match status" value="1"/>
</dbReference>
<dbReference type="Gene3D" id="3.10.20.80">
    <property type="entry name" value="Translation initiation factor 3 (IF-3), N-terminal domain"/>
    <property type="match status" value="1"/>
</dbReference>
<comment type="similarity">
    <text evidence="1 5">Belongs to the IF-3 family.</text>
</comment>
<gene>
    <name evidence="9" type="ORF">TSACC_22638</name>
</gene>
<dbReference type="InParanoid" id="A0A146GBN2"/>
<keyword evidence="2 5" id="KW-0396">Initiation factor</keyword>
<feature type="domain" description="Translation initiation factor 3 C-terminal" evidence="7">
    <location>
        <begin position="68"/>
        <end position="151"/>
    </location>
</feature>
<dbReference type="GO" id="GO:0043022">
    <property type="term" value="F:ribosome binding"/>
    <property type="evidence" value="ECO:0007669"/>
    <property type="project" value="TreeGrafter"/>
</dbReference>
<dbReference type="Pfam" id="PF00707">
    <property type="entry name" value="IF3_C"/>
    <property type="match status" value="1"/>
</dbReference>
<dbReference type="STRING" id="690879.TSACC_22638"/>
<dbReference type="InterPro" id="IPR036787">
    <property type="entry name" value="T_IF-3_N_sf"/>
</dbReference>
<evidence type="ECO:0000256" key="3">
    <source>
        <dbReference type="ARBA" id="ARBA00022917"/>
    </source>
</evidence>
<evidence type="ECO:0000313" key="9">
    <source>
        <dbReference type="EMBL" id="GAT34214.1"/>
    </source>
</evidence>
<dbReference type="InterPro" id="IPR019814">
    <property type="entry name" value="Translation_initiation_fac_3_N"/>
</dbReference>
<proteinExistence type="inferred from homology"/>
<feature type="domain" description="Translation initiation factor 3 N-terminal" evidence="8">
    <location>
        <begin position="2"/>
        <end position="62"/>
    </location>
</feature>
<dbReference type="FunCoup" id="A0A146GBN2">
    <property type="interactions" value="518"/>
</dbReference>
<evidence type="ECO:0000313" key="10">
    <source>
        <dbReference type="Proteomes" id="UP000076023"/>
    </source>
</evidence>
<reference evidence="10" key="1">
    <citation type="journal article" date="2017" name="Genome Announc.">
        <title>Draft Genome Sequence of Terrimicrobium sacchariphilum NM-5T, a Facultative Anaerobic Soil Bacterium of the Class Spartobacteria.</title>
        <authorList>
            <person name="Qiu Y.L."/>
            <person name="Tourlousse D.M."/>
            <person name="Matsuura N."/>
            <person name="Ohashi A."/>
            <person name="Sekiguchi Y."/>
        </authorList>
    </citation>
    <scope>NUCLEOTIDE SEQUENCE [LARGE SCALE GENOMIC DNA]</scope>
    <source>
        <strain evidence="10">NM-5</strain>
    </source>
</reference>
<dbReference type="GO" id="GO:0005829">
    <property type="term" value="C:cytosol"/>
    <property type="evidence" value="ECO:0007669"/>
    <property type="project" value="TreeGrafter"/>
</dbReference>
<dbReference type="GO" id="GO:0032790">
    <property type="term" value="P:ribosome disassembly"/>
    <property type="evidence" value="ECO:0007669"/>
    <property type="project" value="TreeGrafter"/>
</dbReference>
<dbReference type="PANTHER" id="PTHR10938">
    <property type="entry name" value="TRANSLATION INITIATION FACTOR IF-3"/>
    <property type="match status" value="1"/>
</dbReference>
<evidence type="ECO:0000256" key="4">
    <source>
        <dbReference type="NCBIfam" id="TIGR00168"/>
    </source>
</evidence>
<dbReference type="Pfam" id="PF05198">
    <property type="entry name" value="IF3_N"/>
    <property type="match status" value="1"/>
</dbReference>
<evidence type="ECO:0000256" key="1">
    <source>
        <dbReference type="ARBA" id="ARBA00005439"/>
    </source>
</evidence>